<name>A0ABP0Y8H6_9ROSI</name>
<reference evidence="7 8" key="1">
    <citation type="submission" date="2024-03" db="EMBL/GenBank/DDBJ databases">
        <authorList>
            <person name="Gkanogiannis A."/>
            <person name="Becerra Lopez-Lavalle L."/>
        </authorList>
    </citation>
    <scope>NUCLEOTIDE SEQUENCE [LARGE SCALE GENOMIC DNA]</scope>
</reference>
<comment type="subcellular location">
    <subcellularLocation>
        <location evidence="1">Mitochondrion</location>
    </subcellularLocation>
</comment>
<dbReference type="PANTHER" id="PTHR35693:SF1">
    <property type="entry name" value="EXPRESSED PROTEIN"/>
    <property type="match status" value="1"/>
</dbReference>
<evidence type="ECO:0000256" key="6">
    <source>
        <dbReference type="ARBA" id="ARBA00035137"/>
    </source>
</evidence>
<evidence type="ECO:0000313" key="8">
    <source>
        <dbReference type="Proteomes" id="UP001642487"/>
    </source>
</evidence>
<evidence type="ECO:0000256" key="4">
    <source>
        <dbReference type="ARBA" id="ARBA00023128"/>
    </source>
</evidence>
<keyword evidence="3" id="KW-0689">Ribosomal protein</keyword>
<evidence type="ECO:0000313" key="7">
    <source>
        <dbReference type="EMBL" id="CAK9316726.1"/>
    </source>
</evidence>
<accession>A0ABP0Y8H6</accession>
<protein>
    <recommendedName>
        <fullName evidence="6">Small ribosomal subunit protein mS23</fullName>
    </recommendedName>
</protein>
<dbReference type="Proteomes" id="UP001642487">
    <property type="component" value="Chromosome 3"/>
</dbReference>
<organism evidence="7 8">
    <name type="scientific">Citrullus colocynthis</name>
    <name type="common">colocynth</name>
    <dbReference type="NCBI Taxonomy" id="252529"/>
    <lineage>
        <taxon>Eukaryota</taxon>
        <taxon>Viridiplantae</taxon>
        <taxon>Streptophyta</taxon>
        <taxon>Embryophyta</taxon>
        <taxon>Tracheophyta</taxon>
        <taxon>Spermatophyta</taxon>
        <taxon>Magnoliopsida</taxon>
        <taxon>eudicotyledons</taxon>
        <taxon>Gunneridae</taxon>
        <taxon>Pentapetalae</taxon>
        <taxon>rosids</taxon>
        <taxon>fabids</taxon>
        <taxon>Cucurbitales</taxon>
        <taxon>Cucurbitaceae</taxon>
        <taxon>Benincaseae</taxon>
        <taxon>Citrullus</taxon>
    </lineage>
</organism>
<dbReference type="EMBL" id="OZ021737">
    <property type="protein sequence ID" value="CAK9316726.1"/>
    <property type="molecule type" value="Genomic_DNA"/>
</dbReference>
<evidence type="ECO:0000256" key="1">
    <source>
        <dbReference type="ARBA" id="ARBA00004173"/>
    </source>
</evidence>
<keyword evidence="5" id="KW-0687">Ribonucleoprotein</keyword>
<sequence>MLPHTYTLKRLAELSLVSSLSSDHWIDSQSKKEGAMSFMKGDLLTKTRKLVKGLAKAEPIWLKAMEQAPPATFPRVDGTVKTISLPEDVYVKRFFKKHPDSKYEDAIKFCSFDPPPARIFGLRVLELKEQGVSEEQAMAVANMEYRAEKKAKKKAYSRLKQIARLQGKKPPPNPYPSAIKEIQAEERKFVRDRFFDPKIKEIAQRLKEERAAELQERMRGGW</sequence>
<dbReference type="InterPro" id="IPR059242">
    <property type="entry name" value="mS23_dom"/>
</dbReference>
<evidence type="ECO:0000256" key="3">
    <source>
        <dbReference type="ARBA" id="ARBA00022980"/>
    </source>
</evidence>
<gene>
    <name evidence="7" type="ORF">CITCOLO1_LOCUS8596</name>
</gene>
<comment type="similarity">
    <text evidence="2">Belongs to the mitochondrion-specific ribosomal protein mS23 family.</text>
</comment>
<evidence type="ECO:0000256" key="5">
    <source>
        <dbReference type="ARBA" id="ARBA00023274"/>
    </source>
</evidence>
<dbReference type="PANTHER" id="PTHR35693">
    <property type="entry name" value="EXPRESSED PROTEIN"/>
    <property type="match status" value="1"/>
</dbReference>
<dbReference type="CDD" id="cd23701">
    <property type="entry name" value="At1g26750"/>
    <property type="match status" value="1"/>
</dbReference>
<evidence type="ECO:0000256" key="2">
    <source>
        <dbReference type="ARBA" id="ARBA00009864"/>
    </source>
</evidence>
<proteinExistence type="inferred from homology"/>
<keyword evidence="8" id="KW-1185">Reference proteome</keyword>
<keyword evidence="4" id="KW-0496">Mitochondrion</keyword>